<dbReference type="PANTHER" id="PTHR43540">
    <property type="entry name" value="PEROXYUREIDOACRYLATE/UREIDOACRYLATE AMIDOHYDROLASE-RELATED"/>
    <property type="match status" value="1"/>
</dbReference>
<accession>A0A3S5Y7N2</accession>
<dbReference type="Pfam" id="PF00857">
    <property type="entry name" value="Isochorismatase"/>
    <property type="match status" value="1"/>
</dbReference>
<dbReference type="InterPro" id="IPR000868">
    <property type="entry name" value="Isochorismatase-like_dom"/>
</dbReference>
<organism evidence="3">
    <name type="scientific">Rhodococcus hoagii (strain 103S)</name>
    <name type="common">Rhodococcus equi</name>
    <dbReference type="NCBI Taxonomy" id="685727"/>
    <lineage>
        <taxon>Bacteria</taxon>
        <taxon>Bacillati</taxon>
        <taxon>Actinomycetota</taxon>
        <taxon>Actinomycetes</taxon>
        <taxon>Mycobacteriales</taxon>
        <taxon>Nocardiaceae</taxon>
        <taxon>Prescottella</taxon>
    </lineage>
</organism>
<name>A0A3S5Y7N2_RHOH1</name>
<dbReference type="GO" id="GO:0016787">
    <property type="term" value="F:hydrolase activity"/>
    <property type="evidence" value="ECO:0007669"/>
    <property type="project" value="UniProtKB-KW"/>
</dbReference>
<evidence type="ECO:0000259" key="2">
    <source>
        <dbReference type="Pfam" id="PF00857"/>
    </source>
</evidence>
<evidence type="ECO:0000313" key="3">
    <source>
        <dbReference type="EMBL" id="CBH48564.1"/>
    </source>
</evidence>
<evidence type="ECO:0000256" key="1">
    <source>
        <dbReference type="ARBA" id="ARBA00022801"/>
    </source>
</evidence>
<keyword evidence="1" id="KW-0378">Hydrolase</keyword>
<dbReference type="AlphaFoldDB" id="A0A3S5Y7N2"/>
<gene>
    <name evidence="3" type="ordered locus">REQ_25280</name>
</gene>
<dbReference type="SUPFAM" id="SSF52499">
    <property type="entry name" value="Isochorismatase-like hydrolases"/>
    <property type="match status" value="1"/>
</dbReference>
<dbReference type="EMBL" id="FN563149">
    <property type="protein sequence ID" value="CBH48564.1"/>
    <property type="molecule type" value="Genomic_DNA"/>
</dbReference>
<dbReference type="Proteomes" id="UP001154400">
    <property type="component" value="Chromosome"/>
</dbReference>
<dbReference type="InterPro" id="IPR036380">
    <property type="entry name" value="Isochorismatase-like_sf"/>
</dbReference>
<reference evidence="3" key="1">
    <citation type="journal article" date="2010" name="PLoS Genet.">
        <title>The genome of a pathogenic rhodococcus: cooptive virulence underpinned by key gene acquisitions.</title>
        <authorList>
            <person name="Letek M."/>
            <person name="Gonzalez P."/>
            <person name="Macarthur I."/>
            <person name="Rodriguez H."/>
            <person name="Freeman T.C."/>
            <person name="Valero-Rello A."/>
            <person name="Blanco M."/>
            <person name="Buckley T."/>
            <person name="Cherevach I."/>
            <person name="Fahey R."/>
            <person name="Hapeshi A."/>
            <person name="Holdstock J."/>
            <person name="Leadon D."/>
            <person name="Navas J."/>
            <person name="Ocampo A."/>
            <person name="Quail M.A."/>
            <person name="Sanders M."/>
            <person name="Scortti M.M."/>
            <person name="Prescott J.F."/>
            <person name="Fogarty U."/>
            <person name="Meijer W.G."/>
            <person name="Parkhill J."/>
            <person name="Bentley S.D."/>
            <person name="Vazquez-Boland J.A."/>
        </authorList>
    </citation>
    <scope>NUCLEOTIDE SEQUENCE [LARGE SCALE GENOMIC DNA]</scope>
    <source>
        <strain evidence="3 4">103S</strain>
    </source>
</reference>
<dbReference type="InterPro" id="IPR050272">
    <property type="entry name" value="Isochorismatase-like_hydrls"/>
</dbReference>
<protein>
    <submittedName>
        <fullName evidence="3">Isochorismatase</fullName>
    </submittedName>
</protein>
<dbReference type="PANTHER" id="PTHR43540:SF6">
    <property type="entry name" value="ISOCHORISMATASE-LIKE DOMAIN-CONTAINING PROTEIN"/>
    <property type="match status" value="1"/>
</dbReference>
<proteinExistence type="predicted"/>
<dbReference type="Gene3D" id="3.40.50.850">
    <property type="entry name" value="Isochorismatase-like"/>
    <property type="match status" value="1"/>
</dbReference>
<dbReference type="CDD" id="cd00431">
    <property type="entry name" value="cysteine_hydrolases"/>
    <property type="match status" value="1"/>
</dbReference>
<dbReference type="KEGG" id="req:REQ_25280"/>
<evidence type="ECO:0000313" key="4">
    <source>
        <dbReference type="Proteomes" id="UP000006892"/>
    </source>
</evidence>
<sequence length="220" mass="23616">MMTDLDAVDEHVRPHLHSSALLVIDVQNDFLDGGPLPVPGTTAVLPRLVELVGAFRRAHRPIVHVVRIYDGDDVDPVRRTAVTRDDARIVRPGTEGSRIPPQLLPPGAPELDPDILLRGELQPFGDAEAALWKPRWSAFHRTGLEAHLAGAGVDTIVVAGCNLPNCPRATLFDASSRDLRTVLVTDATSQVSDERLADARSIGVVPMTAAEVGGALRSAF</sequence>
<feature type="domain" description="Isochorismatase-like" evidence="2">
    <location>
        <begin position="19"/>
        <end position="195"/>
    </location>
</feature>